<evidence type="ECO:0000313" key="6">
    <source>
        <dbReference type="EMBL" id="KAG6496664.1"/>
    </source>
</evidence>
<evidence type="ECO:0000256" key="3">
    <source>
        <dbReference type="RuleBase" id="RU367031"/>
    </source>
</evidence>
<dbReference type="Pfam" id="PF03479">
    <property type="entry name" value="PCC"/>
    <property type="match status" value="1"/>
</dbReference>
<comment type="function">
    <text evidence="3">Transcription factor that specifically binds AT-rich DNA sequences related to the nuclear matrix attachment regions (MARs).</text>
</comment>
<name>A0A8J5G2B5_ZINOF</name>
<dbReference type="Gene3D" id="3.30.1330.80">
    <property type="entry name" value="Hypothetical protein, similar to alpha- acetolactate decarboxylase, domain 2"/>
    <property type="match status" value="1"/>
</dbReference>
<dbReference type="EMBL" id="JACMSC010000012">
    <property type="protein sequence ID" value="KAG6496664.1"/>
    <property type="molecule type" value="Genomic_DNA"/>
</dbReference>
<dbReference type="FunFam" id="3.30.1330.80:FF:000003">
    <property type="entry name" value="AT-hook motif nuclear-localized protein 1-like"/>
    <property type="match status" value="1"/>
</dbReference>
<keyword evidence="3" id="KW-0805">Transcription regulation</keyword>
<dbReference type="AlphaFoldDB" id="A0A8J5G2B5"/>
<keyword evidence="3" id="KW-0804">Transcription</keyword>
<evidence type="ECO:0000256" key="1">
    <source>
        <dbReference type="ARBA" id="ARBA00004123"/>
    </source>
</evidence>
<reference evidence="6 7" key="1">
    <citation type="submission" date="2020-08" db="EMBL/GenBank/DDBJ databases">
        <title>Plant Genome Project.</title>
        <authorList>
            <person name="Zhang R.-G."/>
        </authorList>
    </citation>
    <scope>NUCLEOTIDE SEQUENCE [LARGE SCALE GENOMIC DNA]</scope>
    <source>
        <tissue evidence="6">Rhizome</tissue>
    </source>
</reference>
<dbReference type="CDD" id="cd11378">
    <property type="entry name" value="DUF296"/>
    <property type="match status" value="1"/>
</dbReference>
<dbReference type="PROSITE" id="PS51742">
    <property type="entry name" value="PPC"/>
    <property type="match status" value="1"/>
</dbReference>
<keyword evidence="7" id="KW-1185">Reference proteome</keyword>
<dbReference type="InterPro" id="IPR005175">
    <property type="entry name" value="PPC_dom"/>
</dbReference>
<dbReference type="GO" id="GO:0003680">
    <property type="term" value="F:minor groove of adenine-thymine-rich DNA binding"/>
    <property type="evidence" value="ECO:0007669"/>
    <property type="project" value="UniProtKB-UniRule"/>
</dbReference>
<keyword evidence="3" id="KW-0238">DNA-binding</keyword>
<evidence type="ECO:0000256" key="4">
    <source>
        <dbReference type="SAM" id="MobiDB-lite"/>
    </source>
</evidence>
<comment type="caution">
    <text evidence="6">The sequence shown here is derived from an EMBL/GenBank/DDBJ whole genome shotgun (WGS) entry which is preliminary data.</text>
</comment>
<feature type="region of interest" description="Disordered" evidence="4">
    <location>
        <begin position="511"/>
        <end position="579"/>
    </location>
</feature>
<keyword evidence="2 3" id="KW-0539">Nucleus</keyword>
<comment type="subcellular location">
    <subcellularLocation>
        <location evidence="1 3">Nucleus</location>
    </subcellularLocation>
</comment>
<dbReference type="SUPFAM" id="SSF117856">
    <property type="entry name" value="AF0104/ALDC/Ptd012-like"/>
    <property type="match status" value="1"/>
</dbReference>
<feature type="compositionally biased region" description="Polar residues" evidence="4">
    <location>
        <begin position="545"/>
        <end position="573"/>
    </location>
</feature>
<proteinExistence type="predicted"/>
<sequence length="579" mass="60684">MLPGLRLITKGQAKIRLSHLLMMYALEQHLDIDVALQVYESIIHFSRPVQGKLYILDDAAEEVPAPAPRAAHMSLCDRVLHLEEFVREEFQGVCQHLSPDQKFLDSRCLPQCTGFLEMNWLLDGFITAGEGAKCCASEVLLAIAALAVLFVDDPWLQPTFRSKVYVGLEFSSFLCPESATRPVVVALPRCLSSSSYEWISVLELVRVASCSNGVLSFLTVSMEVRSEPGIFPSGAGVQKSQAQAPPTIQSMRLAYTQDGTAIYKPISNTSPSPTPLAAAAAAPAPAPHLGGGGGSAGSVTEGSSPATLHGLSINIGEPLKKKRGRPRKYGPDGTMALALNPTSAAGSMPPGGFSSSVNSDPTKKVKGRPPGSGKKQQMAALGSAGIGFTPHVITVNAGEDVWSKIMSFSQHGPRSVCILSANGAISNVTLRQAATSGGTVTYEGRFEILSLSGSFLLSDRGGHRSRTGGLSVSLAGPDGRVLGGGVAGILTAASPVQVVVGSFIANEKKEPKQTAPLDLPSSAPMKLTPIPPIRTSGGSSPPSHGTLSESSRDGSGSPLNQNIGSLNNNQQEMPTFAWK</sequence>
<dbReference type="Proteomes" id="UP000734854">
    <property type="component" value="Unassembled WGS sequence"/>
</dbReference>
<accession>A0A8J5G2B5</accession>
<protein>
    <recommendedName>
        <fullName evidence="3">AT-hook motif nuclear-localized protein</fullName>
    </recommendedName>
</protein>
<organism evidence="6 7">
    <name type="scientific">Zingiber officinale</name>
    <name type="common">Ginger</name>
    <name type="synonym">Amomum zingiber</name>
    <dbReference type="NCBI Taxonomy" id="94328"/>
    <lineage>
        <taxon>Eukaryota</taxon>
        <taxon>Viridiplantae</taxon>
        <taxon>Streptophyta</taxon>
        <taxon>Embryophyta</taxon>
        <taxon>Tracheophyta</taxon>
        <taxon>Spermatophyta</taxon>
        <taxon>Magnoliopsida</taxon>
        <taxon>Liliopsida</taxon>
        <taxon>Zingiberales</taxon>
        <taxon>Zingiberaceae</taxon>
        <taxon>Zingiber</taxon>
    </lineage>
</organism>
<dbReference type="InterPro" id="IPR039605">
    <property type="entry name" value="AHL"/>
</dbReference>
<feature type="region of interest" description="Disordered" evidence="4">
    <location>
        <begin position="272"/>
        <end position="377"/>
    </location>
</feature>
<dbReference type="GO" id="GO:0005634">
    <property type="term" value="C:nucleus"/>
    <property type="evidence" value="ECO:0007669"/>
    <property type="project" value="UniProtKB-SubCell"/>
</dbReference>
<feature type="compositionally biased region" description="Low complexity" evidence="4">
    <location>
        <begin position="272"/>
        <end position="283"/>
    </location>
</feature>
<evidence type="ECO:0000256" key="2">
    <source>
        <dbReference type="ARBA" id="ARBA00023242"/>
    </source>
</evidence>
<evidence type="ECO:0000313" key="7">
    <source>
        <dbReference type="Proteomes" id="UP000734854"/>
    </source>
</evidence>
<gene>
    <name evidence="6" type="ORF">ZIOFF_044534</name>
</gene>
<comment type="domain">
    <text evidence="3">The PPC domain mediates interactions between AHL proteins.</text>
</comment>
<feature type="domain" description="PPC" evidence="5">
    <location>
        <begin position="384"/>
        <end position="525"/>
    </location>
</feature>
<dbReference type="PANTHER" id="PTHR31500">
    <property type="entry name" value="AT-HOOK MOTIF NUCLEAR-LOCALIZED PROTEIN 9"/>
    <property type="match status" value="1"/>
</dbReference>
<dbReference type="PANTHER" id="PTHR31500:SF57">
    <property type="entry name" value="AT-HOOK MOTIF NUCLEAR-LOCALIZED PROTEIN 10"/>
    <property type="match status" value="1"/>
</dbReference>
<evidence type="ECO:0000259" key="5">
    <source>
        <dbReference type="PROSITE" id="PS51742"/>
    </source>
</evidence>